<proteinExistence type="evidence at protein level"/>
<reference evidence="10" key="4">
    <citation type="submission" date="2025-09" db="UniProtKB">
        <authorList>
            <consortium name="Ensembl"/>
        </authorList>
    </citation>
    <scope>IDENTIFICATION</scope>
    <source>
        <strain evidence="10">C57BL/6J</strain>
    </source>
</reference>
<evidence type="ECO:0000256" key="7">
    <source>
        <dbReference type="SAM" id="Phobius"/>
    </source>
</evidence>
<dbReference type="Antibodypedia" id="26796">
    <property type="antibodies" value="869 antibodies from 44 providers"/>
</dbReference>
<name>A0A494BB43_MOUSE</name>
<dbReference type="GO" id="GO:0016625">
    <property type="term" value="F:oxidoreductase activity, acting on the aldehyde or oxo group of donors, iron-sulfur protein as acceptor"/>
    <property type="evidence" value="ECO:0007669"/>
    <property type="project" value="InterPro"/>
</dbReference>
<evidence type="ECO:0000313" key="12">
    <source>
        <dbReference type="Proteomes" id="UP000000589"/>
    </source>
</evidence>
<evidence type="ECO:0000313" key="11">
    <source>
        <dbReference type="MGI" id="MGI:1919762"/>
    </source>
</evidence>
<evidence type="ECO:0000259" key="9">
    <source>
        <dbReference type="Pfam" id="PF23417"/>
    </source>
</evidence>
<keyword evidence="13 14" id="KW-1267">Proteomics identification</keyword>
<feature type="domain" description="STING transmembrane" evidence="9">
    <location>
        <begin position="44"/>
        <end position="151"/>
    </location>
</feature>
<dbReference type="AlphaFoldDB" id="A0A494BB43"/>
<dbReference type="GO" id="GO:0048471">
    <property type="term" value="C:perinuclear region of cytoplasm"/>
    <property type="evidence" value="ECO:0007669"/>
    <property type="project" value="UniProtKB-SubCell"/>
</dbReference>
<dbReference type="Pfam" id="PF15009">
    <property type="entry name" value="STING_LBD"/>
    <property type="match status" value="1"/>
</dbReference>
<keyword evidence="12" id="KW-1185">Reference proteome</keyword>
<evidence type="ECO:0000256" key="2">
    <source>
        <dbReference type="ARBA" id="ARBA00004542"/>
    </source>
</evidence>
<comment type="subcellular location">
    <subcellularLocation>
        <location evidence="3">Cytoplasm</location>
        <location evidence="3">Perinuclear region</location>
    </subcellularLocation>
    <subcellularLocation>
        <location evidence="2">Cytoplasmic vesicle</location>
        <location evidence="2">Autophagosome membrane</location>
        <topology evidence="2">Multi-pass membrane protein</topology>
    </subcellularLocation>
    <subcellularLocation>
        <location evidence="1">Endoplasmic reticulum-Golgi intermediate compartment membrane</location>
        <topology evidence="1">Multi-pass membrane protein</topology>
    </subcellularLocation>
    <subcellularLocation>
        <location evidence="4">Golgi apparatus membrane</location>
        <topology evidence="4">Multi-pass membrane protein</topology>
    </subcellularLocation>
</comment>
<feature type="domain" description="STING ligand-binding" evidence="8">
    <location>
        <begin position="153"/>
        <end position="173"/>
    </location>
</feature>
<evidence type="ECO:0007829" key="13">
    <source>
        <dbReference type="PeptideAtlas" id="A0A494BB43"/>
    </source>
</evidence>
<reference evidence="10 12" key="1">
    <citation type="journal article" date="2009" name="PLoS Biol.">
        <title>Lineage-specific biology revealed by a finished genome assembly of the mouse.</title>
        <authorList>
            <consortium name="Mouse Genome Sequencing Consortium"/>
            <person name="Church D.M."/>
            <person name="Goodstadt L."/>
            <person name="Hillier L.W."/>
            <person name="Zody M.C."/>
            <person name="Goldstein S."/>
            <person name="She X."/>
            <person name="Bult C.J."/>
            <person name="Agarwala R."/>
            <person name="Cherry J.L."/>
            <person name="DiCuccio M."/>
            <person name="Hlavina W."/>
            <person name="Kapustin Y."/>
            <person name="Meric P."/>
            <person name="Maglott D."/>
            <person name="Birtle Z."/>
            <person name="Marques A.C."/>
            <person name="Graves T."/>
            <person name="Zhou S."/>
            <person name="Teague B."/>
            <person name="Potamousis K."/>
            <person name="Churas C."/>
            <person name="Place M."/>
            <person name="Herschleb J."/>
            <person name="Runnheim R."/>
            <person name="Forrest D."/>
            <person name="Amos-Landgraf J."/>
            <person name="Schwartz D.C."/>
            <person name="Cheng Z."/>
            <person name="Lindblad-Toh K."/>
            <person name="Eichler E.E."/>
            <person name="Ponting C.P."/>
        </authorList>
    </citation>
    <scope>NUCLEOTIDE SEQUENCE [LARGE SCALE GENOMIC DNA]</scope>
    <source>
        <strain evidence="10 12">C57BL/6J</strain>
    </source>
</reference>
<reference evidence="10 12" key="2">
    <citation type="journal article" date="2011" name="PLoS Biol.">
        <title>Modernizing reference genome assemblies.</title>
        <authorList>
            <person name="Church D.M."/>
            <person name="Schneider V.A."/>
            <person name="Graves T."/>
            <person name="Auger K."/>
            <person name="Cunningham F."/>
            <person name="Bouk N."/>
            <person name="Chen H.C."/>
            <person name="Agarwala R."/>
            <person name="McLaren W.M."/>
            <person name="Ritchie G.R."/>
            <person name="Albracht D."/>
            <person name="Kremitzki M."/>
            <person name="Rock S."/>
            <person name="Kotkiewicz H."/>
            <person name="Kremitzki C."/>
            <person name="Wollam A."/>
            <person name="Trani L."/>
            <person name="Fulton L."/>
            <person name="Fulton R."/>
            <person name="Matthews L."/>
            <person name="Whitehead S."/>
            <person name="Chow W."/>
            <person name="Torrance J."/>
            <person name="Dunn M."/>
            <person name="Harden G."/>
            <person name="Threadgold G."/>
            <person name="Wood J."/>
            <person name="Collins J."/>
            <person name="Heath P."/>
            <person name="Griffiths G."/>
            <person name="Pelan S."/>
            <person name="Grafham D."/>
            <person name="Eichler E.E."/>
            <person name="Weinstock G."/>
            <person name="Mardis E.R."/>
            <person name="Wilson R.K."/>
            <person name="Howe K."/>
            <person name="Flicek P."/>
            <person name="Hubbard T."/>
        </authorList>
    </citation>
    <scope>NUCLEOTIDE SEQUENCE [LARGE SCALE GENOMIC DNA]</scope>
    <source>
        <strain evidence="10 12">C57BL/6J</strain>
    </source>
</reference>
<dbReference type="GO" id="GO:0000139">
    <property type="term" value="C:Golgi membrane"/>
    <property type="evidence" value="ECO:0007669"/>
    <property type="project" value="UniProtKB-SubCell"/>
</dbReference>
<dbReference type="GO" id="GO:0051536">
    <property type="term" value="F:iron-sulfur cluster binding"/>
    <property type="evidence" value="ECO:0007669"/>
    <property type="project" value="InterPro"/>
</dbReference>
<feature type="transmembrane region" description="Helical" evidence="7">
    <location>
        <begin position="20"/>
        <end position="36"/>
    </location>
</feature>
<evidence type="ECO:0000256" key="4">
    <source>
        <dbReference type="ARBA" id="ARBA00004653"/>
    </source>
</evidence>
<evidence type="ECO:0000256" key="1">
    <source>
        <dbReference type="ARBA" id="ARBA00004457"/>
    </source>
</evidence>
<evidence type="ECO:0007829" key="14">
    <source>
        <dbReference type="ProteomicsDB" id="A0A494BB43"/>
    </source>
</evidence>
<dbReference type="InterPro" id="IPR029158">
    <property type="entry name" value="STING"/>
</dbReference>
<dbReference type="Gene3D" id="1.20.5.5200">
    <property type="match status" value="1"/>
</dbReference>
<keyword evidence="7" id="KW-1133">Transmembrane helix</keyword>
<organism evidence="10 12">
    <name type="scientific">Mus musculus</name>
    <name type="common">Mouse</name>
    <dbReference type="NCBI Taxonomy" id="10090"/>
    <lineage>
        <taxon>Eukaryota</taxon>
        <taxon>Metazoa</taxon>
        <taxon>Chordata</taxon>
        <taxon>Craniata</taxon>
        <taxon>Vertebrata</taxon>
        <taxon>Euteleostomi</taxon>
        <taxon>Mammalia</taxon>
        <taxon>Eutheria</taxon>
        <taxon>Euarchontoglires</taxon>
        <taxon>Glires</taxon>
        <taxon>Rodentia</taxon>
        <taxon>Myomorpha</taxon>
        <taxon>Muroidea</taxon>
        <taxon>Muridae</taxon>
        <taxon>Murinae</taxon>
        <taxon>Mus</taxon>
        <taxon>Mus</taxon>
    </lineage>
</organism>
<comment type="catalytic activity">
    <reaction evidence="6">
        <text>H(+)(in) = H(+)(out)</text>
        <dbReference type="Rhea" id="RHEA:34979"/>
        <dbReference type="ChEBI" id="CHEBI:15378"/>
    </reaction>
</comment>
<keyword evidence="7" id="KW-0812">Transmembrane</keyword>
<sequence>MPYSNLHPAIPRPRGHRSKYVALIFLVASLMILWVAKDPPNHTLKYLALHLASHELGLLLKNLCCLAEELCHVQSRYQGSYWKAVRACLGCPIHCMAMILLSSYFYFLQNTADIYLSWMFGLLVLYKSLSMLLGLQSLTPAEVSAVCEEKKLNVAHGLAWSYYIGYLRLILPGRRLYPGVRHPLADPVCHVTGCQSWLQSGGSA</sequence>
<evidence type="ECO:0000256" key="5">
    <source>
        <dbReference type="ARBA" id="ARBA00009027"/>
    </source>
</evidence>
<dbReference type="PANTHER" id="PTHR34339:SF1">
    <property type="entry name" value="STIMULATOR OF INTERFERON GENES PROTEIN"/>
    <property type="match status" value="1"/>
</dbReference>
<evidence type="ECO:0000256" key="6">
    <source>
        <dbReference type="ARBA" id="ARBA00024169"/>
    </source>
</evidence>
<gene>
    <name evidence="10 11" type="primary">Sting1</name>
    <name evidence="11" type="synonym">Tmem173</name>
</gene>
<evidence type="ECO:0000256" key="3">
    <source>
        <dbReference type="ARBA" id="ARBA00004556"/>
    </source>
</evidence>
<dbReference type="Pfam" id="PF23417">
    <property type="entry name" value="STING_TM"/>
    <property type="match status" value="1"/>
</dbReference>
<dbReference type="GO" id="GO:0032481">
    <property type="term" value="P:positive regulation of type I interferon production"/>
    <property type="evidence" value="ECO:0007669"/>
    <property type="project" value="InterPro"/>
</dbReference>
<dbReference type="GO" id="GO:0009055">
    <property type="term" value="F:electron transfer activity"/>
    <property type="evidence" value="ECO:0007669"/>
    <property type="project" value="InterPro"/>
</dbReference>
<dbReference type="Ensembl" id="ENSMUST00000237853.2">
    <property type="protein sequence ID" value="ENSMUSP00000158306.2"/>
    <property type="gene ID" value="ENSMUSG00000024349.11"/>
</dbReference>
<dbReference type="GO" id="GO:0002218">
    <property type="term" value="P:activation of innate immune response"/>
    <property type="evidence" value="ECO:0007669"/>
    <property type="project" value="InterPro"/>
</dbReference>
<dbReference type="SMR" id="A0A494BB43"/>
<dbReference type="GO" id="GO:0000421">
    <property type="term" value="C:autophagosome membrane"/>
    <property type="evidence" value="ECO:0007669"/>
    <property type="project" value="UniProtKB-SubCell"/>
</dbReference>
<dbReference type="InterPro" id="IPR055434">
    <property type="entry name" value="STING_TM"/>
</dbReference>
<dbReference type="Bgee" id="ENSMUSG00000024349">
    <property type="expression patterns" value="Expressed in lumbar dorsal root ganglion and 172 other cell types or tissues"/>
</dbReference>
<evidence type="ECO:0000313" key="10">
    <source>
        <dbReference type="Ensembl" id="ENSMUSP00000158306.2"/>
    </source>
</evidence>
<feature type="transmembrane region" description="Helical" evidence="7">
    <location>
        <begin position="114"/>
        <end position="134"/>
    </location>
</feature>
<protein>
    <submittedName>
        <fullName evidence="10">Stimulator of interferon response cGAMP interactor 1</fullName>
    </submittedName>
</protein>
<comment type="similarity">
    <text evidence="5">Belongs to the STING family.</text>
</comment>
<accession>A0A494BB43</accession>
<reference evidence="10" key="3">
    <citation type="submission" date="2025-08" db="UniProtKB">
        <authorList>
            <consortium name="Ensembl"/>
        </authorList>
    </citation>
    <scope>IDENTIFICATION</scope>
    <source>
        <strain evidence="10">C57BL/6J</strain>
    </source>
</reference>
<dbReference type="VEuPathDB" id="HostDB:ENSMUSG00000024349"/>
<dbReference type="FunFam" id="1.20.5.5200:FF:000001">
    <property type="entry name" value="Stimulator of interferon genes protein"/>
    <property type="match status" value="1"/>
</dbReference>
<dbReference type="InterPro" id="IPR055432">
    <property type="entry name" value="STING_LBD"/>
</dbReference>
<dbReference type="Proteomes" id="UP000000589">
    <property type="component" value="Chromosome 18"/>
</dbReference>
<dbReference type="PANTHER" id="PTHR34339">
    <property type="entry name" value="STIMULATOR OF INTERFERON GENES PROTEIN"/>
    <property type="match status" value="1"/>
</dbReference>
<keyword evidence="7" id="KW-0472">Membrane</keyword>
<dbReference type="MGI" id="MGI:1919762">
    <property type="gene designation" value="Sting1"/>
</dbReference>
<evidence type="ECO:0000259" key="8">
    <source>
        <dbReference type="Pfam" id="PF15009"/>
    </source>
</evidence>
<dbReference type="ExpressionAtlas" id="A0A494BB43">
    <property type="expression patterns" value="baseline and differential"/>
</dbReference>
<dbReference type="GeneTree" id="ENSGT00390000008582"/>
<feature type="transmembrane region" description="Helical" evidence="7">
    <location>
        <begin position="154"/>
        <end position="171"/>
    </location>
</feature>
<dbReference type="SUPFAM" id="SSF48310">
    <property type="entry name" value="Aldehyde ferredoxin oxidoreductase, C-terminal domains"/>
    <property type="match status" value="1"/>
</dbReference>
<dbReference type="AGR" id="MGI:1919762"/>
<dbReference type="GO" id="GO:0033116">
    <property type="term" value="C:endoplasmic reticulum-Golgi intermediate compartment membrane"/>
    <property type="evidence" value="ECO:0007669"/>
    <property type="project" value="UniProtKB-SubCell"/>
</dbReference>
<dbReference type="InterPro" id="IPR036021">
    <property type="entry name" value="Tungsten_al_ferr_oxy-like_C"/>
</dbReference>
<feature type="transmembrane region" description="Helical" evidence="7">
    <location>
        <begin position="84"/>
        <end position="107"/>
    </location>
</feature>